<keyword evidence="4" id="KW-1185">Reference proteome</keyword>
<dbReference type="CDD" id="cd06849">
    <property type="entry name" value="lipoyl_domain"/>
    <property type="match status" value="1"/>
</dbReference>
<evidence type="ECO:0000313" key="3">
    <source>
        <dbReference type="EMBL" id="TRM59900.1"/>
    </source>
</evidence>
<dbReference type="GO" id="GO:0045254">
    <property type="term" value="C:pyruvate dehydrogenase complex"/>
    <property type="evidence" value="ECO:0007669"/>
    <property type="project" value="InterPro"/>
</dbReference>
<dbReference type="OrthoDB" id="537444at2759"/>
<dbReference type="InterPro" id="IPR011053">
    <property type="entry name" value="Single_hybrid_motif"/>
</dbReference>
<reference evidence="3 4" key="1">
    <citation type="journal article" date="2019" name="New Phytol.">
        <title>Comparative genomics reveals unique wood-decay strategies and fruiting body development in the Schizophyllaceae.</title>
        <authorList>
            <person name="Almasi E."/>
            <person name="Sahu N."/>
            <person name="Krizsan K."/>
            <person name="Balint B."/>
            <person name="Kovacs G.M."/>
            <person name="Kiss B."/>
            <person name="Cseklye J."/>
            <person name="Drula E."/>
            <person name="Henrissat B."/>
            <person name="Nagy I."/>
            <person name="Chovatia M."/>
            <person name="Adam C."/>
            <person name="LaButti K."/>
            <person name="Lipzen A."/>
            <person name="Riley R."/>
            <person name="Grigoriev I.V."/>
            <person name="Nagy L.G."/>
        </authorList>
    </citation>
    <scope>NUCLEOTIDE SEQUENCE [LARGE SCALE GENOMIC DNA]</scope>
    <source>
        <strain evidence="3 4">NL-1724</strain>
    </source>
</reference>
<comment type="caution">
    <text evidence="3">The sequence shown here is derived from an EMBL/GenBank/DDBJ whole genome shotgun (WGS) entry which is preliminary data.</text>
</comment>
<dbReference type="SUPFAM" id="SSF51230">
    <property type="entry name" value="Single hybrid motif"/>
    <property type="match status" value="1"/>
</dbReference>
<proteinExistence type="predicted"/>
<organism evidence="3 4">
    <name type="scientific">Schizophyllum amplum</name>
    <dbReference type="NCBI Taxonomy" id="97359"/>
    <lineage>
        <taxon>Eukaryota</taxon>
        <taxon>Fungi</taxon>
        <taxon>Dikarya</taxon>
        <taxon>Basidiomycota</taxon>
        <taxon>Agaricomycotina</taxon>
        <taxon>Agaricomycetes</taxon>
        <taxon>Agaricomycetidae</taxon>
        <taxon>Agaricales</taxon>
        <taxon>Schizophyllaceae</taxon>
        <taxon>Schizophyllum</taxon>
    </lineage>
</organism>
<gene>
    <name evidence="3" type="ORF">BD626DRAFT_506798</name>
</gene>
<dbReference type="Pfam" id="PF00364">
    <property type="entry name" value="Biotin_lipoyl"/>
    <property type="match status" value="1"/>
</dbReference>
<accession>A0A550C549</accession>
<dbReference type="Proteomes" id="UP000320762">
    <property type="component" value="Unassembled WGS sequence"/>
</dbReference>
<dbReference type="PANTHER" id="PTHR23151">
    <property type="entry name" value="DIHYDROLIPOAMIDE ACETYL/SUCCINYL-TRANSFERASE-RELATED"/>
    <property type="match status" value="1"/>
</dbReference>
<feature type="domain" description="Lipoyl-binding" evidence="2">
    <location>
        <begin position="66"/>
        <end position="136"/>
    </location>
</feature>
<dbReference type="EMBL" id="VDMD01000025">
    <property type="protein sequence ID" value="TRM59900.1"/>
    <property type="molecule type" value="Genomic_DNA"/>
</dbReference>
<dbReference type="AlphaFoldDB" id="A0A550C549"/>
<evidence type="ECO:0000313" key="4">
    <source>
        <dbReference type="Proteomes" id="UP000320762"/>
    </source>
</evidence>
<sequence length="279" mass="29443">MSVAISRSLGSLARSGSLKGASRIRRSSLVADSPLPGLKVGVAVRPASTSALLGTGLPPPGAQSAIMMPAMSPLMTEGSVVEWCKKEGEAFAAGDVLLRIESEMYVVDVEALNPGYMGKILCPNGTQHIQVAQPVALVAKDAEELAKMFPRARIQVPIRSRPPRLDTTHHSHLSPAPRSAIERSSQPLHSAVLRSPAAMLDTPGSARTMSTSAAHAPKPPGRFHHQRTISLSGASAQSQMDGASLRRLIVSNLAAQKIQDNDAARKPKSAATDYFEGLL</sequence>
<dbReference type="InterPro" id="IPR045257">
    <property type="entry name" value="E2/Pdx1"/>
</dbReference>
<dbReference type="Gene3D" id="2.40.50.100">
    <property type="match status" value="1"/>
</dbReference>
<dbReference type="GO" id="GO:0006086">
    <property type="term" value="P:pyruvate decarboxylation to acetyl-CoA"/>
    <property type="evidence" value="ECO:0007669"/>
    <property type="project" value="InterPro"/>
</dbReference>
<dbReference type="InterPro" id="IPR000089">
    <property type="entry name" value="Biotin_lipoyl"/>
</dbReference>
<feature type="region of interest" description="Disordered" evidence="1">
    <location>
        <begin position="201"/>
        <end position="225"/>
    </location>
</feature>
<name>A0A550C549_9AGAR</name>
<evidence type="ECO:0000256" key="1">
    <source>
        <dbReference type="SAM" id="MobiDB-lite"/>
    </source>
</evidence>
<dbReference type="PANTHER" id="PTHR23151:SF90">
    <property type="entry name" value="DIHYDROLIPOYLLYSINE-RESIDUE ACETYLTRANSFERASE COMPONENT OF PYRUVATE DEHYDROGENASE COMPLEX, MITOCHONDRIAL-RELATED"/>
    <property type="match status" value="1"/>
</dbReference>
<evidence type="ECO:0000259" key="2">
    <source>
        <dbReference type="Pfam" id="PF00364"/>
    </source>
</evidence>
<dbReference type="STRING" id="97359.A0A550C549"/>
<feature type="region of interest" description="Disordered" evidence="1">
    <location>
        <begin position="160"/>
        <end position="188"/>
    </location>
</feature>
<protein>
    <recommendedName>
        <fullName evidence="2">Lipoyl-binding domain-containing protein</fullName>
    </recommendedName>
</protein>